<evidence type="ECO:0000256" key="1">
    <source>
        <dbReference type="SAM" id="MobiDB-lite"/>
    </source>
</evidence>
<evidence type="ECO:0000313" key="4">
    <source>
        <dbReference type="EMBL" id="PMC65464.1"/>
    </source>
</evidence>
<dbReference type="InterPro" id="IPR025442">
    <property type="entry name" value="DUF4185"/>
</dbReference>
<evidence type="ECO:0000259" key="3">
    <source>
        <dbReference type="Pfam" id="PF13810"/>
    </source>
</evidence>
<gene>
    <name evidence="4" type="ORF">CJ203_00915</name>
</gene>
<feature type="region of interest" description="Disordered" evidence="1">
    <location>
        <begin position="32"/>
        <end position="69"/>
    </location>
</feature>
<dbReference type="Proteomes" id="UP000235836">
    <property type="component" value="Unassembled WGS sequence"/>
</dbReference>
<keyword evidence="2" id="KW-0732">Signal</keyword>
<feature type="chain" id="PRO_5039384898" description="DUF4185 domain-containing protein" evidence="2">
    <location>
        <begin position="26"/>
        <end position="444"/>
    </location>
</feature>
<dbReference type="Pfam" id="PF13810">
    <property type="entry name" value="DUF4185"/>
    <property type="match status" value="1"/>
</dbReference>
<reference evidence="4 5" key="1">
    <citation type="submission" date="2017-09" db="EMBL/GenBank/DDBJ databases">
        <title>Bacterial strain isolated from the female urinary microbiota.</title>
        <authorList>
            <person name="Thomas-White K."/>
            <person name="Kumar N."/>
            <person name="Forster S."/>
            <person name="Putonti C."/>
            <person name="Lawley T."/>
            <person name="Wolfe A.J."/>
        </authorList>
    </citation>
    <scope>NUCLEOTIDE SEQUENCE [LARGE SCALE GENOMIC DNA]</scope>
    <source>
        <strain evidence="4 5">UMB0792</strain>
    </source>
</reference>
<evidence type="ECO:0000313" key="5">
    <source>
        <dbReference type="Proteomes" id="UP000235836"/>
    </source>
</evidence>
<accession>A0A2N6T819</accession>
<evidence type="ECO:0000256" key="2">
    <source>
        <dbReference type="SAM" id="SignalP"/>
    </source>
</evidence>
<feature type="compositionally biased region" description="Low complexity" evidence="1">
    <location>
        <begin position="35"/>
        <end position="57"/>
    </location>
</feature>
<name>A0A2N6T819_9CORY</name>
<organism evidence="4 5">
    <name type="scientific">Corynebacterium tuscaniense</name>
    <dbReference type="NCBI Taxonomy" id="302449"/>
    <lineage>
        <taxon>Bacteria</taxon>
        <taxon>Bacillati</taxon>
        <taxon>Actinomycetota</taxon>
        <taxon>Actinomycetes</taxon>
        <taxon>Mycobacteriales</taxon>
        <taxon>Corynebacteriaceae</taxon>
        <taxon>Corynebacterium</taxon>
    </lineage>
</organism>
<dbReference type="AlphaFoldDB" id="A0A2N6T819"/>
<dbReference type="RefSeq" id="WP_102723205.1">
    <property type="nucleotide sequence ID" value="NZ_PNHG01000001.1"/>
</dbReference>
<comment type="caution">
    <text evidence="4">The sequence shown here is derived from an EMBL/GenBank/DDBJ whole genome shotgun (WGS) entry which is preliminary data.</text>
</comment>
<proteinExistence type="predicted"/>
<feature type="signal peptide" evidence="2">
    <location>
        <begin position="1"/>
        <end position="25"/>
    </location>
</feature>
<sequence>MTQRPYTPLSHLAGTALTVALCASAVSTPTAEAQSSDLGQLSSGRLSSGSSGFPGSSAPHQPNGTPKTISEGLTVKLIGDLLGRHQHVVGLGAVDLGIMVPLGIGEEMGQQFGVIFGDSFTGNGFGQGDWLSPVGVRAVRDENGRIRFIAPLNRGDKVEQLVDYRHDNGLTLIPSDVINLGGPLYMQGMWNRGIGNVLQTEIWRSTDGGARWTSISKSPANHLDGMGNLISWEMGPDGFIYVVSSEFKRNHPVYLSRFREADIANPTRWERFNPRTGTWGGDLVPILSNNVRAGEMSLRYIQGHWVLAMFNEQTASIEVRISPTIATDWNAISPAHAVVAGSRGWLGTQNENNFTQLYGGYIVPGSTLDNLDLVVSQWNTSNNSRYMATQFNVKGLDTFFGITPAAPHEVGNQDSVNTIEEPVTPDVEAKLSEERAVEEAADVV</sequence>
<keyword evidence="5" id="KW-1185">Reference proteome</keyword>
<dbReference type="EMBL" id="PNHG01000001">
    <property type="protein sequence ID" value="PMC65464.1"/>
    <property type="molecule type" value="Genomic_DNA"/>
</dbReference>
<feature type="domain" description="DUF4185" evidence="3">
    <location>
        <begin position="86"/>
        <end position="391"/>
    </location>
</feature>
<protein>
    <recommendedName>
        <fullName evidence="3">DUF4185 domain-containing protein</fullName>
    </recommendedName>
</protein>
<feature type="compositionally biased region" description="Polar residues" evidence="1">
    <location>
        <begin position="58"/>
        <end position="68"/>
    </location>
</feature>